<evidence type="ECO:0000259" key="2">
    <source>
        <dbReference type="Pfam" id="PF00264"/>
    </source>
</evidence>
<dbReference type="Pfam" id="PF00264">
    <property type="entry name" value="Tyrosinase"/>
    <property type="match status" value="1"/>
</dbReference>
<dbReference type="Gene3D" id="1.10.1280.10">
    <property type="entry name" value="Di-copper center containing domain from catechol oxidase"/>
    <property type="match status" value="1"/>
</dbReference>
<evidence type="ECO:0000313" key="4">
    <source>
        <dbReference type="Proteomes" id="UP000053789"/>
    </source>
</evidence>
<dbReference type="Proteomes" id="UP000053789">
    <property type="component" value="Unassembled WGS sequence"/>
</dbReference>
<dbReference type="GeneID" id="27693895"/>
<dbReference type="HOGENOM" id="CLU_2277181_0_0_1"/>
<organism evidence="3 4">
    <name type="scientific">Cladophialophora bantiana (strain ATCC 10958 / CBS 173.52 / CDC B-1940 / NIH 8579)</name>
    <name type="common">Xylohypha bantiana</name>
    <dbReference type="NCBI Taxonomy" id="1442370"/>
    <lineage>
        <taxon>Eukaryota</taxon>
        <taxon>Fungi</taxon>
        <taxon>Dikarya</taxon>
        <taxon>Ascomycota</taxon>
        <taxon>Pezizomycotina</taxon>
        <taxon>Eurotiomycetes</taxon>
        <taxon>Chaetothyriomycetidae</taxon>
        <taxon>Chaetothyriales</taxon>
        <taxon>Herpotrichiellaceae</taxon>
        <taxon>Cladophialophora</taxon>
    </lineage>
</organism>
<dbReference type="RefSeq" id="XP_016625973.1">
    <property type="nucleotide sequence ID" value="XM_016758724.1"/>
</dbReference>
<evidence type="ECO:0000313" key="3">
    <source>
        <dbReference type="EMBL" id="KIW99304.1"/>
    </source>
</evidence>
<dbReference type="EMBL" id="KN846980">
    <property type="protein sequence ID" value="KIW99304.1"/>
    <property type="molecule type" value="Genomic_DNA"/>
</dbReference>
<feature type="domain" description="Tyrosinase copper-binding" evidence="2">
    <location>
        <begin position="55"/>
        <end position="102"/>
    </location>
</feature>
<protein>
    <recommendedName>
        <fullName evidence="2">Tyrosinase copper-binding domain-containing protein</fullName>
    </recommendedName>
</protein>
<dbReference type="AlphaFoldDB" id="A0A0D2IRC0"/>
<proteinExistence type="predicted"/>
<dbReference type="VEuPathDB" id="FungiDB:Z519_00967"/>
<sequence>MHDTNAFFNDPSGPLPRLEPEQNLTTRTAYVLFAYHAFPALRSNRMPQHTKGNIVDGAASWGRYEDAHNTNRNLTSGLGGSGGYIANVPVSAFDPIFWLHHT</sequence>
<dbReference type="InterPro" id="IPR002227">
    <property type="entry name" value="Tyrosinase_Cu-bd"/>
</dbReference>
<dbReference type="GO" id="GO:0016491">
    <property type="term" value="F:oxidoreductase activity"/>
    <property type="evidence" value="ECO:0007669"/>
    <property type="project" value="InterPro"/>
</dbReference>
<dbReference type="SUPFAM" id="SSF48056">
    <property type="entry name" value="Di-copper centre-containing domain"/>
    <property type="match status" value="1"/>
</dbReference>
<reference evidence="3" key="1">
    <citation type="submission" date="2015-01" db="EMBL/GenBank/DDBJ databases">
        <title>The Genome Sequence of Cladophialophora bantiana CBS 173.52.</title>
        <authorList>
            <consortium name="The Broad Institute Genomics Platform"/>
            <person name="Cuomo C."/>
            <person name="de Hoog S."/>
            <person name="Gorbushina A."/>
            <person name="Stielow B."/>
            <person name="Teixiera M."/>
            <person name="Abouelleil A."/>
            <person name="Chapman S.B."/>
            <person name="Priest M."/>
            <person name="Young S.K."/>
            <person name="Wortman J."/>
            <person name="Nusbaum C."/>
            <person name="Birren B."/>
        </authorList>
    </citation>
    <scope>NUCLEOTIDE SEQUENCE [LARGE SCALE GENOMIC DNA]</scope>
    <source>
        <strain evidence="3">CBS 173.52</strain>
    </source>
</reference>
<keyword evidence="4" id="KW-1185">Reference proteome</keyword>
<name>A0A0D2IRC0_CLAB1</name>
<feature type="region of interest" description="Disordered" evidence="1">
    <location>
        <begin position="1"/>
        <end position="20"/>
    </location>
</feature>
<gene>
    <name evidence="3" type="ORF">Z519_00967</name>
</gene>
<dbReference type="InterPro" id="IPR008922">
    <property type="entry name" value="Di-copper_centre_dom_sf"/>
</dbReference>
<evidence type="ECO:0000256" key="1">
    <source>
        <dbReference type="SAM" id="MobiDB-lite"/>
    </source>
</evidence>
<dbReference type="OrthoDB" id="6132182at2759"/>
<accession>A0A0D2IRC0</accession>